<name>A0A1F5EHI5_9BACT</name>
<protein>
    <recommendedName>
        <fullName evidence="4 5">Small ribosomal subunit protein uS2</fullName>
    </recommendedName>
</protein>
<dbReference type="Gene3D" id="3.40.50.10490">
    <property type="entry name" value="Glucose-6-phosphate isomerase like protein, domain 1"/>
    <property type="match status" value="1"/>
</dbReference>
<evidence type="ECO:0000256" key="2">
    <source>
        <dbReference type="ARBA" id="ARBA00022980"/>
    </source>
</evidence>
<dbReference type="InterPro" id="IPR023591">
    <property type="entry name" value="Ribosomal_uS2_flav_dom_sf"/>
</dbReference>
<dbReference type="NCBIfam" id="TIGR01011">
    <property type="entry name" value="rpsB_bact"/>
    <property type="match status" value="1"/>
</dbReference>
<dbReference type="HAMAP" id="MF_00291_B">
    <property type="entry name" value="Ribosomal_uS2_B"/>
    <property type="match status" value="1"/>
</dbReference>
<dbReference type="GO" id="GO:0015935">
    <property type="term" value="C:small ribosomal subunit"/>
    <property type="evidence" value="ECO:0007669"/>
    <property type="project" value="InterPro"/>
</dbReference>
<reference evidence="7 8" key="1">
    <citation type="journal article" date="2016" name="Nat. Commun.">
        <title>Thousands of microbial genomes shed light on interconnected biogeochemical processes in an aquifer system.</title>
        <authorList>
            <person name="Anantharaman K."/>
            <person name="Brown C.T."/>
            <person name="Hug L.A."/>
            <person name="Sharon I."/>
            <person name="Castelle C.J."/>
            <person name="Probst A.J."/>
            <person name="Thomas B.C."/>
            <person name="Singh A."/>
            <person name="Wilkins M.J."/>
            <person name="Karaoz U."/>
            <person name="Brodie E.L."/>
            <person name="Williams K.H."/>
            <person name="Hubbard S.S."/>
            <person name="Banfield J.F."/>
        </authorList>
    </citation>
    <scope>NUCLEOTIDE SEQUENCE [LARGE SCALE GENOMIC DNA]</scope>
</reference>
<evidence type="ECO:0000256" key="5">
    <source>
        <dbReference type="HAMAP-Rule" id="MF_00291"/>
    </source>
</evidence>
<dbReference type="CDD" id="cd01425">
    <property type="entry name" value="RPS2"/>
    <property type="match status" value="1"/>
</dbReference>
<evidence type="ECO:0000313" key="7">
    <source>
        <dbReference type="EMBL" id="OGD66845.1"/>
    </source>
</evidence>
<dbReference type="PANTHER" id="PTHR12534:SF0">
    <property type="entry name" value="SMALL RIBOSOMAL SUBUNIT PROTEIN US2M"/>
    <property type="match status" value="1"/>
</dbReference>
<dbReference type="PROSITE" id="PS00962">
    <property type="entry name" value="RIBOSOMAL_S2_1"/>
    <property type="match status" value="1"/>
</dbReference>
<dbReference type="InterPro" id="IPR018130">
    <property type="entry name" value="Ribosomal_uS2_CS"/>
</dbReference>
<dbReference type="STRING" id="1797582.A2442_02325"/>
<dbReference type="PANTHER" id="PTHR12534">
    <property type="entry name" value="30S RIBOSOMAL PROTEIN S2 PROKARYOTIC AND ORGANELLAR"/>
    <property type="match status" value="1"/>
</dbReference>
<evidence type="ECO:0000256" key="3">
    <source>
        <dbReference type="ARBA" id="ARBA00023274"/>
    </source>
</evidence>
<dbReference type="InterPro" id="IPR005706">
    <property type="entry name" value="Ribosomal_uS2_bac/mit/plastid"/>
</dbReference>
<dbReference type="GO" id="GO:0006412">
    <property type="term" value="P:translation"/>
    <property type="evidence" value="ECO:0007669"/>
    <property type="project" value="UniProtKB-UniRule"/>
</dbReference>
<keyword evidence="3 5" id="KW-0687">Ribonucleoprotein</keyword>
<evidence type="ECO:0000256" key="4">
    <source>
        <dbReference type="ARBA" id="ARBA00035256"/>
    </source>
</evidence>
<dbReference type="Proteomes" id="UP000179003">
    <property type="component" value="Unassembled WGS sequence"/>
</dbReference>
<evidence type="ECO:0000256" key="6">
    <source>
        <dbReference type="RuleBase" id="RU003631"/>
    </source>
</evidence>
<dbReference type="PRINTS" id="PR00395">
    <property type="entry name" value="RIBOSOMALS2"/>
</dbReference>
<comment type="similarity">
    <text evidence="1 5 6">Belongs to the universal ribosomal protein uS2 family.</text>
</comment>
<sequence>MEKTIDIKGSEKTIEQMFKAGAHFGYSKTRRHPSVKSFIFGVKNGVEIFDLEKTSVLLEKAKNFVKLLASENKQVLFVASKTEAQKILSAGASSINAPYVAGRWIGGTVTNFTEVKKRIDRFQKLEDDKEKGLLGKYTKKERLLLDREIEKLGRKFSGLTPLEKLPAALFVIDPKKEMIAIKEALVKKIPIIALASSDCDINDINYPVLANDSSRISIQFFVDEIVAAYEEGKKMMPKKETTEAIKTKQVEK</sequence>
<organism evidence="7 8">
    <name type="scientific">Candidatus Campbellbacteria bacterium RIFOXYC2_FULL_35_25</name>
    <dbReference type="NCBI Taxonomy" id="1797582"/>
    <lineage>
        <taxon>Bacteria</taxon>
        <taxon>Candidatus Campbelliibacteriota</taxon>
    </lineage>
</organism>
<dbReference type="AlphaFoldDB" id="A0A1F5EHI5"/>
<dbReference type="EMBL" id="MFAE01000013">
    <property type="protein sequence ID" value="OGD66845.1"/>
    <property type="molecule type" value="Genomic_DNA"/>
</dbReference>
<keyword evidence="2 5" id="KW-0689">Ribosomal protein</keyword>
<dbReference type="InterPro" id="IPR001865">
    <property type="entry name" value="Ribosomal_uS2"/>
</dbReference>
<evidence type="ECO:0000256" key="1">
    <source>
        <dbReference type="ARBA" id="ARBA00006242"/>
    </source>
</evidence>
<evidence type="ECO:0000313" key="8">
    <source>
        <dbReference type="Proteomes" id="UP000179003"/>
    </source>
</evidence>
<dbReference type="GO" id="GO:0003735">
    <property type="term" value="F:structural constituent of ribosome"/>
    <property type="evidence" value="ECO:0007669"/>
    <property type="project" value="InterPro"/>
</dbReference>
<comment type="caution">
    <text evidence="7">The sequence shown here is derived from an EMBL/GenBank/DDBJ whole genome shotgun (WGS) entry which is preliminary data.</text>
</comment>
<accession>A0A1F5EHI5</accession>
<gene>
    <name evidence="5" type="primary">rpsB</name>
    <name evidence="7" type="ORF">A2442_02325</name>
</gene>
<proteinExistence type="inferred from homology"/>
<dbReference type="Pfam" id="PF00318">
    <property type="entry name" value="Ribosomal_S2"/>
    <property type="match status" value="1"/>
</dbReference>
<dbReference type="Gene3D" id="1.10.287.610">
    <property type="entry name" value="Helix hairpin bin"/>
    <property type="match status" value="1"/>
</dbReference>
<dbReference type="SUPFAM" id="SSF52313">
    <property type="entry name" value="Ribosomal protein S2"/>
    <property type="match status" value="1"/>
</dbReference>
<dbReference type="PROSITE" id="PS00963">
    <property type="entry name" value="RIBOSOMAL_S2_2"/>
    <property type="match status" value="1"/>
</dbReference>